<comment type="caution">
    <text evidence="1">The sequence shown here is derived from an EMBL/GenBank/DDBJ whole genome shotgun (WGS) entry which is preliminary data.</text>
</comment>
<proteinExistence type="predicted"/>
<dbReference type="Proteomes" id="UP000286415">
    <property type="component" value="Unassembled WGS sequence"/>
</dbReference>
<sequence>MNSANLLTGRSVVRTPPPPLDFPLSRLGQPDSIPALVLPSGCMAVRHRKGVTAERLLLFLFIFSSSVQSTAGRKAKRFVLLVSRNMLLVSMGLRLRLPHSLTSGTGLVCYAASRWVNLSICK</sequence>
<reference evidence="1 2" key="2">
    <citation type="journal article" date="2021" name="Genomics">
        <title>High-quality reference genome for Clonorchis sinensis.</title>
        <authorList>
            <person name="Young N.D."/>
            <person name="Stroehlein A.J."/>
            <person name="Kinkar L."/>
            <person name="Wang T."/>
            <person name="Sohn W.M."/>
            <person name="Chang B.C.H."/>
            <person name="Kaur P."/>
            <person name="Weisz D."/>
            <person name="Dudchenko O."/>
            <person name="Aiden E.L."/>
            <person name="Korhonen P.K."/>
            <person name="Gasser R.B."/>
        </authorList>
    </citation>
    <scope>NUCLEOTIDE SEQUENCE [LARGE SCALE GENOMIC DNA]</scope>
    <source>
        <strain evidence="1">Cs-k2</strain>
    </source>
</reference>
<organism evidence="1 2">
    <name type="scientific">Clonorchis sinensis</name>
    <name type="common">Chinese liver fluke</name>
    <dbReference type="NCBI Taxonomy" id="79923"/>
    <lineage>
        <taxon>Eukaryota</taxon>
        <taxon>Metazoa</taxon>
        <taxon>Spiralia</taxon>
        <taxon>Lophotrochozoa</taxon>
        <taxon>Platyhelminthes</taxon>
        <taxon>Trematoda</taxon>
        <taxon>Digenea</taxon>
        <taxon>Opisthorchiida</taxon>
        <taxon>Opisthorchiata</taxon>
        <taxon>Opisthorchiidae</taxon>
        <taxon>Clonorchis</taxon>
    </lineage>
</organism>
<name>A0A3R7GPB1_CLOSI</name>
<dbReference type="AlphaFoldDB" id="A0A3R7GPB1"/>
<dbReference type="InParanoid" id="A0A3R7GPB1"/>
<evidence type="ECO:0000313" key="1">
    <source>
        <dbReference type="EMBL" id="KAG5452304.1"/>
    </source>
</evidence>
<reference evidence="1 2" key="1">
    <citation type="journal article" date="2018" name="Biotechnol. Adv.">
        <title>Improved genomic resources and new bioinformatic workflow for the carcinogenic parasite Clonorchis sinensis: Biotechnological implications.</title>
        <authorList>
            <person name="Wang D."/>
            <person name="Korhonen P.K."/>
            <person name="Gasser R.B."/>
            <person name="Young N.D."/>
        </authorList>
    </citation>
    <scope>NUCLEOTIDE SEQUENCE [LARGE SCALE GENOMIC DNA]</scope>
    <source>
        <strain evidence="1">Cs-k2</strain>
    </source>
</reference>
<gene>
    <name evidence="1" type="ORF">CSKR_106733</name>
</gene>
<accession>A0A3R7GPB1</accession>
<keyword evidence="2" id="KW-1185">Reference proteome</keyword>
<protein>
    <submittedName>
        <fullName evidence="1">Uncharacterized protein</fullName>
    </submittedName>
</protein>
<evidence type="ECO:0000313" key="2">
    <source>
        <dbReference type="Proteomes" id="UP000286415"/>
    </source>
</evidence>
<dbReference type="EMBL" id="NIRI02000042">
    <property type="protein sequence ID" value="KAG5452304.1"/>
    <property type="molecule type" value="Genomic_DNA"/>
</dbReference>